<dbReference type="GO" id="GO:0047631">
    <property type="term" value="F:ADP-ribose diphosphatase activity"/>
    <property type="evidence" value="ECO:0007669"/>
    <property type="project" value="TreeGrafter"/>
</dbReference>
<accession>A0A8H4QNK5</accession>
<sequence length="188" mass="21131">MAHNNPRIISKTEMPVSEAKWITLKKIKYADQDGTERVWESAERKTRRSTGVDGVAVFAVLRSKTNAFPVSTVVIEQYRPPIDKYIIELPAGLVDEGETVEEAGKRELHEETGYIAGKVLQTTPVTVCDPGMTNANMQLVVVEVTMEDKLLTPEPKLDPGEHIVTKVVEIDKLQATMDDYDKKVFIYR</sequence>
<dbReference type="GO" id="GO:0019693">
    <property type="term" value="P:ribose phosphate metabolic process"/>
    <property type="evidence" value="ECO:0007669"/>
    <property type="project" value="TreeGrafter"/>
</dbReference>
<dbReference type="Pfam" id="PF00293">
    <property type="entry name" value="NUDIX"/>
    <property type="match status" value="1"/>
</dbReference>
<proteinExistence type="predicted"/>
<dbReference type="InterPro" id="IPR020476">
    <property type="entry name" value="Nudix_hydrolase"/>
</dbReference>
<dbReference type="SUPFAM" id="SSF55811">
    <property type="entry name" value="Nudix"/>
    <property type="match status" value="1"/>
</dbReference>
<feature type="domain" description="Nudix hydrolase" evidence="2">
    <location>
        <begin position="52"/>
        <end position="188"/>
    </location>
</feature>
<reference evidence="3 4" key="1">
    <citation type="submission" date="2019-12" db="EMBL/GenBank/DDBJ databases">
        <authorList>
            <person name="Floudas D."/>
            <person name="Bentzer J."/>
            <person name="Ahren D."/>
            <person name="Johansson T."/>
            <person name="Persson P."/>
            <person name="Tunlid A."/>
        </authorList>
    </citation>
    <scope>NUCLEOTIDE SEQUENCE [LARGE SCALE GENOMIC DNA]</scope>
    <source>
        <strain evidence="3 4">CBS 102.39</strain>
    </source>
</reference>
<dbReference type="PROSITE" id="PS51462">
    <property type="entry name" value="NUDIX"/>
    <property type="match status" value="1"/>
</dbReference>
<dbReference type="EMBL" id="JAACJL010000044">
    <property type="protein sequence ID" value="KAF4614465.1"/>
    <property type="molecule type" value="Genomic_DNA"/>
</dbReference>
<dbReference type="PRINTS" id="PR00502">
    <property type="entry name" value="NUDIXFAMILY"/>
</dbReference>
<dbReference type="PANTHER" id="PTHR11839:SF26">
    <property type="entry name" value="ADP-RIBOSE DIPHOSPHATASE"/>
    <property type="match status" value="1"/>
</dbReference>
<dbReference type="Gene3D" id="3.90.79.10">
    <property type="entry name" value="Nucleoside Triphosphate Pyrophosphohydrolase"/>
    <property type="match status" value="1"/>
</dbReference>
<evidence type="ECO:0000259" key="2">
    <source>
        <dbReference type="PROSITE" id="PS51462"/>
    </source>
</evidence>
<dbReference type="InterPro" id="IPR015797">
    <property type="entry name" value="NUDIX_hydrolase-like_dom_sf"/>
</dbReference>
<keyword evidence="1" id="KW-0378">Hydrolase</keyword>
<comment type="caution">
    <text evidence="3">The sequence shown here is derived from an EMBL/GenBank/DDBJ whole genome shotgun (WGS) entry which is preliminary data.</text>
</comment>
<evidence type="ECO:0000256" key="1">
    <source>
        <dbReference type="ARBA" id="ARBA00022801"/>
    </source>
</evidence>
<dbReference type="CDD" id="cd18888">
    <property type="entry name" value="NUDIX_ADPRase_Nudt5"/>
    <property type="match status" value="1"/>
</dbReference>
<keyword evidence="4" id="KW-1185">Reference proteome</keyword>
<dbReference type="GO" id="GO:0006753">
    <property type="term" value="P:nucleoside phosphate metabolic process"/>
    <property type="evidence" value="ECO:0007669"/>
    <property type="project" value="TreeGrafter"/>
</dbReference>
<gene>
    <name evidence="3" type="ORF">D9613_002886</name>
</gene>
<dbReference type="AlphaFoldDB" id="A0A8H4QNK5"/>
<protein>
    <recommendedName>
        <fullName evidence="2">Nudix hydrolase domain-containing protein</fullName>
    </recommendedName>
</protein>
<dbReference type="InterPro" id="IPR000086">
    <property type="entry name" value="NUDIX_hydrolase_dom"/>
</dbReference>
<dbReference type="PANTHER" id="PTHR11839">
    <property type="entry name" value="UDP/ADP-SUGAR PYROPHOSPHATASE"/>
    <property type="match status" value="1"/>
</dbReference>
<evidence type="ECO:0000313" key="3">
    <source>
        <dbReference type="EMBL" id="KAF4614465.1"/>
    </source>
</evidence>
<dbReference type="Proteomes" id="UP000521872">
    <property type="component" value="Unassembled WGS sequence"/>
</dbReference>
<name>A0A8H4QNK5_9AGAR</name>
<organism evidence="3 4">
    <name type="scientific">Agrocybe pediades</name>
    <dbReference type="NCBI Taxonomy" id="84607"/>
    <lineage>
        <taxon>Eukaryota</taxon>
        <taxon>Fungi</taxon>
        <taxon>Dikarya</taxon>
        <taxon>Basidiomycota</taxon>
        <taxon>Agaricomycotina</taxon>
        <taxon>Agaricomycetes</taxon>
        <taxon>Agaricomycetidae</taxon>
        <taxon>Agaricales</taxon>
        <taxon>Agaricineae</taxon>
        <taxon>Strophariaceae</taxon>
        <taxon>Agrocybe</taxon>
    </lineage>
</organism>
<evidence type="ECO:0000313" key="4">
    <source>
        <dbReference type="Proteomes" id="UP000521872"/>
    </source>
</evidence>
<dbReference type="GO" id="GO:0005634">
    <property type="term" value="C:nucleus"/>
    <property type="evidence" value="ECO:0007669"/>
    <property type="project" value="TreeGrafter"/>
</dbReference>